<name>A0A4Z2GNA4_9TELE</name>
<evidence type="ECO:0000256" key="1">
    <source>
        <dbReference type="SAM" id="MobiDB-lite"/>
    </source>
</evidence>
<dbReference type="Proteomes" id="UP000314294">
    <property type="component" value="Unassembled WGS sequence"/>
</dbReference>
<protein>
    <submittedName>
        <fullName evidence="2">Uncharacterized protein</fullName>
    </submittedName>
</protein>
<reference evidence="2 3" key="1">
    <citation type="submission" date="2019-03" db="EMBL/GenBank/DDBJ databases">
        <title>First draft genome of Liparis tanakae, snailfish: a comprehensive survey of snailfish specific genes.</title>
        <authorList>
            <person name="Kim W."/>
            <person name="Song I."/>
            <person name="Jeong J.-H."/>
            <person name="Kim D."/>
            <person name="Kim S."/>
            <person name="Ryu S."/>
            <person name="Song J.Y."/>
            <person name="Lee S.K."/>
        </authorList>
    </citation>
    <scope>NUCLEOTIDE SEQUENCE [LARGE SCALE GENOMIC DNA]</scope>
    <source>
        <tissue evidence="2">Muscle</tissue>
    </source>
</reference>
<accession>A0A4Z2GNA4</accession>
<proteinExistence type="predicted"/>
<keyword evidence="3" id="KW-1185">Reference proteome</keyword>
<evidence type="ECO:0000313" key="2">
    <source>
        <dbReference type="EMBL" id="TNN54142.1"/>
    </source>
</evidence>
<organism evidence="2 3">
    <name type="scientific">Liparis tanakae</name>
    <name type="common">Tanaka's snailfish</name>
    <dbReference type="NCBI Taxonomy" id="230148"/>
    <lineage>
        <taxon>Eukaryota</taxon>
        <taxon>Metazoa</taxon>
        <taxon>Chordata</taxon>
        <taxon>Craniata</taxon>
        <taxon>Vertebrata</taxon>
        <taxon>Euteleostomi</taxon>
        <taxon>Actinopterygii</taxon>
        <taxon>Neopterygii</taxon>
        <taxon>Teleostei</taxon>
        <taxon>Neoteleostei</taxon>
        <taxon>Acanthomorphata</taxon>
        <taxon>Eupercaria</taxon>
        <taxon>Perciformes</taxon>
        <taxon>Cottioidei</taxon>
        <taxon>Cottales</taxon>
        <taxon>Liparidae</taxon>
        <taxon>Liparis</taxon>
    </lineage>
</organism>
<dbReference type="EMBL" id="SRLO01000494">
    <property type="protein sequence ID" value="TNN54142.1"/>
    <property type="molecule type" value="Genomic_DNA"/>
</dbReference>
<feature type="region of interest" description="Disordered" evidence="1">
    <location>
        <begin position="76"/>
        <end position="108"/>
    </location>
</feature>
<dbReference type="AlphaFoldDB" id="A0A4Z2GNA4"/>
<feature type="region of interest" description="Disordered" evidence="1">
    <location>
        <begin position="1"/>
        <end position="36"/>
    </location>
</feature>
<comment type="caution">
    <text evidence="2">The sequence shown here is derived from an EMBL/GenBank/DDBJ whole genome shotgun (WGS) entry which is preliminary data.</text>
</comment>
<gene>
    <name evidence="2" type="ORF">EYF80_035650</name>
</gene>
<sequence length="149" mass="16584">MGPFPDLTWTESPRRAPKRRLCPPESGRLEVNTFPRGPSSLGLILRHIQTTEELRALPEDLRAELAPPDIIHSKVERAVSRSSLRTRNATQRPRRLRTPHVVPQNPDRGLCASSLHPNVERLPPQTCVCLRGDGGRGPPRPSHAAQAHC</sequence>
<feature type="compositionally biased region" description="Polar residues" evidence="1">
    <location>
        <begin position="80"/>
        <end position="91"/>
    </location>
</feature>
<evidence type="ECO:0000313" key="3">
    <source>
        <dbReference type="Proteomes" id="UP000314294"/>
    </source>
</evidence>